<keyword evidence="2" id="KW-0238">DNA-binding</keyword>
<keyword evidence="6" id="KW-1185">Reference proteome</keyword>
<dbReference type="CDD" id="cd06307">
    <property type="entry name" value="PBP1_sugar_binding"/>
    <property type="match status" value="1"/>
</dbReference>
<evidence type="ECO:0000256" key="1">
    <source>
        <dbReference type="ARBA" id="ARBA00023015"/>
    </source>
</evidence>
<dbReference type="InterPro" id="IPR025997">
    <property type="entry name" value="SBP_2_dom"/>
</dbReference>
<name>A0ABT9TEN0_9GAMM</name>
<evidence type="ECO:0000256" key="2">
    <source>
        <dbReference type="ARBA" id="ARBA00023125"/>
    </source>
</evidence>
<comment type="caution">
    <text evidence="5">The sequence shown here is derived from an EMBL/GenBank/DDBJ whole genome shotgun (WGS) entry which is preliminary data.</text>
</comment>
<accession>A0ABT9TEN0</accession>
<organism evidence="5 6">
    <name type="scientific">[Curtobacterium] plantarum</name>
    <dbReference type="NCBI Taxonomy" id="221276"/>
    <lineage>
        <taxon>Bacteria</taxon>
        <taxon>Pseudomonadati</taxon>
        <taxon>Pseudomonadota</taxon>
        <taxon>Gammaproteobacteria</taxon>
        <taxon>Enterobacterales</taxon>
        <taxon>Erwiniaceae</taxon>
        <taxon>Pantoea</taxon>
    </lineage>
</organism>
<keyword evidence="3" id="KW-0804">Transcription</keyword>
<evidence type="ECO:0000256" key="3">
    <source>
        <dbReference type="ARBA" id="ARBA00023163"/>
    </source>
</evidence>
<dbReference type="SUPFAM" id="SSF53822">
    <property type="entry name" value="Periplasmic binding protein-like I"/>
    <property type="match status" value="1"/>
</dbReference>
<dbReference type="Gene3D" id="1.10.260.40">
    <property type="entry name" value="lambda repressor-like DNA-binding domains"/>
    <property type="match status" value="1"/>
</dbReference>
<evidence type="ECO:0000313" key="6">
    <source>
        <dbReference type="Proteomes" id="UP001244623"/>
    </source>
</evidence>
<keyword evidence="1" id="KW-0805">Transcription regulation</keyword>
<dbReference type="CDD" id="cd01392">
    <property type="entry name" value="HTH_LacI"/>
    <property type="match status" value="1"/>
</dbReference>
<dbReference type="InterPro" id="IPR028082">
    <property type="entry name" value="Peripla_BP_I"/>
</dbReference>
<dbReference type="InterPro" id="IPR010982">
    <property type="entry name" value="Lambda_DNA-bd_dom_sf"/>
</dbReference>
<feature type="domain" description="HTH lacI-type" evidence="4">
    <location>
        <begin position="5"/>
        <end position="67"/>
    </location>
</feature>
<evidence type="ECO:0000259" key="4">
    <source>
        <dbReference type="PROSITE" id="PS50932"/>
    </source>
</evidence>
<dbReference type="EMBL" id="JAUSSJ010000010">
    <property type="protein sequence ID" value="MDQ0021898.1"/>
    <property type="molecule type" value="Genomic_DNA"/>
</dbReference>
<protein>
    <submittedName>
        <fullName evidence="5">LacI family transcriptional regulator</fullName>
    </submittedName>
</protein>
<sequence length="342" mass="37681">MMSKVTMTAIAQAAGVGVATVDRVLNGRAPVRSVTEQKVLAAARELGYHLTQAHIRTTSPLAAATVRVSFILLPARYSFYQQLGEVLKQQLKAQQPQGSEPEFCWHDIHEVEAVAHSLRLLAQRSDVIALVALDHPLIRHAIQDVSRLGVRVYALFSDFSPCEHAGFIGIDNQKAGRTAAWMAQHLLRQPGCVGVLLGDHRFTCQESSEISFRSYLRESGISQRVLEPLKTHESGEGGYQATRQLLDTHDDLVMIYAPCGGIEGVVQALRDSGRRQIDLLCHGPLPGDELALIDGTITLMLRHRIDAMAAAVIATCLNSRMEQRDHFAQVTVPFEIVTRENL</sequence>
<reference evidence="5 6" key="1">
    <citation type="submission" date="2023-07" db="EMBL/GenBank/DDBJ databases">
        <title>Sorghum-associated microbial communities from plants grown in Nebraska, USA.</title>
        <authorList>
            <person name="Schachtman D."/>
        </authorList>
    </citation>
    <scope>NUCLEOTIDE SEQUENCE [LARGE SCALE GENOMIC DNA]</scope>
    <source>
        <strain evidence="5 6">CC49</strain>
    </source>
</reference>
<dbReference type="PANTHER" id="PTHR30146:SF152">
    <property type="entry name" value="TRANSCRIPTIONAL REGULATORY PROTEIN"/>
    <property type="match status" value="1"/>
</dbReference>
<dbReference type="PANTHER" id="PTHR30146">
    <property type="entry name" value="LACI-RELATED TRANSCRIPTIONAL REPRESSOR"/>
    <property type="match status" value="1"/>
</dbReference>
<dbReference type="Proteomes" id="UP001244623">
    <property type="component" value="Unassembled WGS sequence"/>
</dbReference>
<dbReference type="SMART" id="SM00354">
    <property type="entry name" value="HTH_LACI"/>
    <property type="match status" value="1"/>
</dbReference>
<dbReference type="Gene3D" id="3.40.50.2300">
    <property type="match status" value="2"/>
</dbReference>
<dbReference type="Pfam" id="PF13407">
    <property type="entry name" value="Peripla_BP_4"/>
    <property type="match status" value="1"/>
</dbReference>
<dbReference type="SUPFAM" id="SSF47413">
    <property type="entry name" value="lambda repressor-like DNA-binding domains"/>
    <property type="match status" value="1"/>
</dbReference>
<proteinExistence type="predicted"/>
<gene>
    <name evidence="5" type="ORF">J2X94_004084</name>
</gene>
<dbReference type="InterPro" id="IPR000843">
    <property type="entry name" value="HTH_LacI"/>
</dbReference>
<evidence type="ECO:0000313" key="5">
    <source>
        <dbReference type="EMBL" id="MDQ0021898.1"/>
    </source>
</evidence>
<dbReference type="Pfam" id="PF00356">
    <property type="entry name" value="LacI"/>
    <property type="match status" value="1"/>
</dbReference>
<dbReference type="PROSITE" id="PS50932">
    <property type="entry name" value="HTH_LACI_2"/>
    <property type="match status" value="1"/>
</dbReference>